<protein>
    <submittedName>
        <fullName evidence="1">Uncharacterized protein</fullName>
    </submittedName>
</protein>
<evidence type="ECO:0000313" key="2">
    <source>
        <dbReference type="Proteomes" id="UP001217089"/>
    </source>
</evidence>
<name>A0ABQ9FXN5_TEGGR</name>
<accession>A0ABQ9FXN5</accession>
<dbReference type="Proteomes" id="UP001217089">
    <property type="component" value="Unassembled WGS sequence"/>
</dbReference>
<comment type="caution">
    <text evidence="1">The sequence shown here is derived from an EMBL/GenBank/DDBJ whole genome shotgun (WGS) entry which is preliminary data.</text>
</comment>
<reference evidence="1 2" key="1">
    <citation type="submission" date="2022-12" db="EMBL/GenBank/DDBJ databases">
        <title>Chromosome-level genome of Tegillarca granosa.</title>
        <authorList>
            <person name="Kim J."/>
        </authorList>
    </citation>
    <scope>NUCLEOTIDE SEQUENCE [LARGE SCALE GENOMIC DNA]</scope>
    <source>
        <strain evidence="1">Teg-2019</strain>
        <tissue evidence="1">Adductor muscle</tissue>
    </source>
</reference>
<keyword evidence="2" id="KW-1185">Reference proteome</keyword>
<organism evidence="1 2">
    <name type="scientific">Tegillarca granosa</name>
    <name type="common">Malaysian cockle</name>
    <name type="synonym">Anadara granosa</name>
    <dbReference type="NCBI Taxonomy" id="220873"/>
    <lineage>
        <taxon>Eukaryota</taxon>
        <taxon>Metazoa</taxon>
        <taxon>Spiralia</taxon>
        <taxon>Lophotrochozoa</taxon>
        <taxon>Mollusca</taxon>
        <taxon>Bivalvia</taxon>
        <taxon>Autobranchia</taxon>
        <taxon>Pteriomorphia</taxon>
        <taxon>Arcoida</taxon>
        <taxon>Arcoidea</taxon>
        <taxon>Arcidae</taxon>
        <taxon>Tegillarca</taxon>
    </lineage>
</organism>
<gene>
    <name evidence="1" type="ORF">KUTeg_000484</name>
</gene>
<dbReference type="EMBL" id="JARBDR010000018">
    <property type="protein sequence ID" value="KAJ8322013.1"/>
    <property type="molecule type" value="Genomic_DNA"/>
</dbReference>
<evidence type="ECO:0000313" key="1">
    <source>
        <dbReference type="EMBL" id="KAJ8322013.1"/>
    </source>
</evidence>
<proteinExistence type="predicted"/>
<sequence length="200" mass="23550">MYSVIQIYNILQDVWEEALDYVKALEMRSRIRGVSLYMQTFEFLFGTILRETLLRNCDNLSKALQKERLSASEGNNLSSLTVRTLKKIRSEVQFEKVENKRQDLNVNEPKLPRKRILPKRLDDGAETYQPSSVKELYRKNYFEALDLLVNCIKDRMDQPGYQLYVNLENVLLKAVSGQCYENELNFVCNFYQSDINKRNP</sequence>